<dbReference type="GO" id="GO:0004066">
    <property type="term" value="F:asparagine synthase (glutamine-hydrolyzing) activity"/>
    <property type="evidence" value="ECO:0007669"/>
    <property type="project" value="UniProtKB-EC"/>
</dbReference>
<dbReference type="Proteomes" id="UP000249720">
    <property type="component" value="Unassembled WGS sequence"/>
</dbReference>
<evidence type="ECO:0000313" key="12">
    <source>
        <dbReference type="Proteomes" id="UP000249720"/>
    </source>
</evidence>
<keyword evidence="6 8" id="KW-0315">Glutamine amidotransferase</keyword>
<comment type="caution">
    <text evidence="11">The sequence shown here is derived from an EMBL/GenBank/DDBJ whole genome shotgun (WGS) entry which is preliminary data.</text>
</comment>
<reference evidence="11 12" key="1">
    <citation type="submission" date="2018-06" db="EMBL/GenBank/DDBJ databases">
        <title>Genomic Encyclopedia of Archaeal and Bacterial Type Strains, Phase II (KMG-II): from individual species to whole genera.</title>
        <authorList>
            <person name="Goeker M."/>
        </authorList>
    </citation>
    <scope>NUCLEOTIDE SEQUENCE [LARGE SCALE GENOMIC DNA]</scope>
    <source>
        <strain evidence="11 12">DSM 23241</strain>
    </source>
</reference>
<dbReference type="PANTHER" id="PTHR43284">
    <property type="entry name" value="ASPARAGINE SYNTHETASE (GLUTAMINE-HYDROLYZING)"/>
    <property type="match status" value="1"/>
</dbReference>
<comment type="pathway">
    <text evidence="1">Amino-acid biosynthesis; L-asparagine biosynthesis; L-asparagine from L-aspartate (L-Gln route): step 1/1.</text>
</comment>
<keyword evidence="4 9" id="KW-0547">Nucleotide-binding</keyword>
<evidence type="ECO:0000256" key="1">
    <source>
        <dbReference type="ARBA" id="ARBA00005187"/>
    </source>
</evidence>
<evidence type="ECO:0000256" key="6">
    <source>
        <dbReference type="ARBA" id="ARBA00022962"/>
    </source>
</evidence>
<evidence type="ECO:0000259" key="10">
    <source>
        <dbReference type="PROSITE" id="PS51278"/>
    </source>
</evidence>
<keyword evidence="8" id="KW-0028">Amino-acid biosynthesis</keyword>
<keyword evidence="8" id="KW-0061">Asparagine biosynthesis</keyword>
<evidence type="ECO:0000256" key="9">
    <source>
        <dbReference type="PIRSR" id="PIRSR001589-2"/>
    </source>
</evidence>
<dbReference type="NCBIfam" id="TIGR01536">
    <property type="entry name" value="asn_synth_AEB"/>
    <property type="match status" value="1"/>
</dbReference>
<evidence type="ECO:0000256" key="4">
    <source>
        <dbReference type="ARBA" id="ARBA00022741"/>
    </source>
</evidence>
<dbReference type="InterPro" id="IPR014729">
    <property type="entry name" value="Rossmann-like_a/b/a_fold"/>
</dbReference>
<comment type="similarity">
    <text evidence="2">Belongs to the asparagine synthetase family.</text>
</comment>
<dbReference type="PIRSF" id="PIRSF001589">
    <property type="entry name" value="Asn_synthetase_glu-h"/>
    <property type="match status" value="1"/>
</dbReference>
<name>A0A2W7RN91_9BACT</name>
<evidence type="ECO:0000256" key="3">
    <source>
        <dbReference type="ARBA" id="ARBA00012737"/>
    </source>
</evidence>
<keyword evidence="12" id="KW-1185">Reference proteome</keyword>
<feature type="domain" description="Glutamine amidotransferase type-2" evidence="10">
    <location>
        <begin position="2"/>
        <end position="213"/>
    </location>
</feature>
<dbReference type="Pfam" id="PF13537">
    <property type="entry name" value="GATase_7"/>
    <property type="match status" value="1"/>
</dbReference>
<dbReference type="GO" id="GO:0005524">
    <property type="term" value="F:ATP binding"/>
    <property type="evidence" value="ECO:0007669"/>
    <property type="project" value="UniProtKB-KW"/>
</dbReference>
<evidence type="ECO:0000256" key="5">
    <source>
        <dbReference type="ARBA" id="ARBA00022840"/>
    </source>
</evidence>
<dbReference type="SUPFAM" id="SSF56235">
    <property type="entry name" value="N-terminal nucleophile aminohydrolases (Ntn hydrolases)"/>
    <property type="match status" value="1"/>
</dbReference>
<dbReference type="PANTHER" id="PTHR43284:SF1">
    <property type="entry name" value="ASPARAGINE SYNTHETASE"/>
    <property type="match status" value="1"/>
</dbReference>
<dbReference type="EC" id="6.3.5.4" evidence="3"/>
<keyword evidence="5 9" id="KW-0067">ATP-binding</keyword>
<feature type="binding site" evidence="9">
    <location>
        <begin position="361"/>
        <end position="362"/>
    </location>
    <ligand>
        <name>ATP</name>
        <dbReference type="ChEBI" id="CHEBI:30616"/>
    </ligand>
</feature>
<dbReference type="Gene3D" id="3.60.20.10">
    <property type="entry name" value="Glutamine Phosphoribosylpyrophosphate, subunit 1, domain 1"/>
    <property type="match status" value="1"/>
</dbReference>
<comment type="catalytic activity">
    <reaction evidence="7">
        <text>L-aspartate + L-glutamine + ATP + H2O = L-asparagine + L-glutamate + AMP + diphosphate + H(+)</text>
        <dbReference type="Rhea" id="RHEA:12228"/>
        <dbReference type="ChEBI" id="CHEBI:15377"/>
        <dbReference type="ChEBI" id="CHEBI:15378"/>
        <dbReference type="ChEBI" id="CHEBI:29985"/>
        <dbReference type="ChEBI" id="CHEBI:29991"/>
        <dbReference type="ChEBI" id="CHEBI:30616"/>
        <dbReference type="ChEBI" id="CHEBI:33019"/>
        <dbReference type="ChEBI" id="CHEBI:58048"/>
        <dbReference type="ChEBI" id="CHEBI:58359"/>
        <dbReference type="ChEBI" id="CHEBI:456215"/>
        <dbReference type="EC" id="6.3.5.4"/>
    </reaction>
</comment>
<evidence type="ECO:0000313" key="11">
    <source>
        <dbReference type="EMBL" id="PZX62253.1"/>
    </source>
</evidence>
<organism evidence="11 12">
    <name type="scientific">Hydrotalea sandarakina</name>
    <dbReference type="NCBI Taxonomy" id="1004304"/>
    <lineage>
        <taxon>Bacteria</taxon>
        <taxon>Pseudomonadati</taxon>
        <taxon>Bacteroidota</taxon>
        <taxon>Chitinophagia</taxon>
        <taxon>Chitinophagales</taxon>
        <taxon>Chitinophagaceae</taxon>
        <taxon>Hydrotalea</taxon>
    </lineage>
</organism>
<dbReference type="Pfam" id="PF00733">
    <property type="entry name" value="Asn_synthase"/>
    <property type="match status" value="1"/>
</dbReference>
<dbReference type="InterPro" id="IPR006426">
    <property type="entry name" value="Asn_synth_AEB"/>
</dbReference>
<dbReference type="GO" id="GO:0006529">
    <property type="term" value="P:asparagine biosynthetic process"/>
    <property type="evidence" value="ECO:0007669"/>
    <property type="project" value="UniProtKB-KW"/>
</dbReference>
<dbReference type="InterPro" id="IPR051786">
    <property type="entry name" value="ASN_synthetase/amidase"/>
</dbReference>
<accession>A0A2W7RN91</accession>
<evidence type="ECO:0000256" key="8">
    <source>
        <dbReference type="PIRSR" id="PIRSR001589-1"/>
    </source>
</evidence>
<gene>
    <name evidence="11" type="ORF">LX80_01735</name>
</gene>
<evidence type="ECO:0000256" key="2">
    <source>
        <dbReference type="ARBA" id="ARBA00005752"/>
    </source>
</evidence>
<dbReference type="OrthoDB" id="9763290at2"/>
<dbReference type="InterPro" id="IPR017932">
    <property type="entry name" value="GATase_2_dom"/>
</dbReference>
<dbReference type="AlphaFoldDB" id="A0A2W7RN91"/>
<dbReference type="CDD" id="cd00712">
    <property type="entry name" value="AsnB"/>
    <property type="match status" value="1"/>
</dbReference>
<dbReference type="InterPro" id="IPR001962">
    <property type="entry name" value="Asn_synthase"/>
</dbReference>
<dbReference type="CDD" id="cd01991">
    <property type="entry name" value="Asn_synthase_B_C"/>
    <property type="match status" value="1"/>
</dbReference>
<feature type="binding site" evidence="9">
    <location>
        <position position="289"/>
    </location>
    <ligand>
        <name>ATP</name>
        <dbReference type="ChEBI" id="CHEBI:30616"/>
    </ligand>
</feature>
<protein>
    <recommendedName>
        <fullName evidence="3">asparagine synthase (glutamine-hydrolyzing)</fullName>
        <ecNumber evidence="3">6.3.5.4</ecNumber>
    </recommendedName>
</protein>
<dbReference type="EMBL" id="QKZV01000005">
    <property type="protein sequence ID" value="PZX62253.1"/>
    <property type="molecule type" value="Genomic_DNA"/>
</dbReference>
<dbReference type="GO" id="GO:0005829">
    <property type="term" value="C:cytosol"/>
    <property type="evidence" value="ECO:0007669"/>
    <property type="project" value="TreeGrafter"/>
</dbReference>
<dbReference type="PROSITE" id="PS51278">
    <property type="entry name" value="GATASE_TYPE_2"/>
    <property type="match status" value="1"/>
</dbReference>
<sequence>MCRIAGIVHRYQTPSEADIMRMRDAMQRGGPDDAGIYVNNTHHMALGHRRLSLLDLSPAGHQPMFSTDGKLVLVFNGEIYNFRELRTTLQTMGYAFHTGTDTEVILYAYQAWGNDCWAKLEGMFALAVVDFNTQNLVLVRDHAGIKPLYYSISDEQLVFASEIRAFKALQPQWPENADWRKYFLLYGHLPEPVTTLTNVIPLAKGSYLTYHWPSATQILQRYHTRYYLYTQYNREAAVAEVRSALTRAVERHLVADAPVGLFLSGGIDSSILTLLAQPVLHHRLKTLSIVFDETAFSEKQYQDIIIQKTGAHHRSFVISQNDFQESLPDILQAMDQPSTDGINSYFISKKAKEYGLTAVLSGIGADELFGGYPSFHRSNMMDAALHTPKWMLALTGLLGKGKFKRFAFLQFKSVLGYYLFNRGFFIPAQVAQLLDCTEKEVIDCIHRFTVPPFTQYLDDGEKVSYAETNWYMQNQLLKDTDYMSMWHSVEVRVPFLDKPLMDLVYGIAPEIRYSRQQSKALLIDAFKDVLPQAIWDRPKQGFVFPFGDWMAQMALHYNDTTLKAMQQQLLRHRLHWSHFWAYFLAGPSVMASAF</sequence>
<feature type="binding site" evidence="9">
    <location>
        <position position="101"/>
    </location>
    <ligand>
        <name>L-glutamine</name>
        <dbReference type="ChEBI" id="CHEBI:58359"/>
    </ligand>
</feature>
<dbReference type="InterPro" id="IPR029055">
    <property type="entry name" value="Ntn_hydrolases_N"/>
</dbReference>
<proteinExistence type="inferred from homology"/>
<dbReference type="SUPFAM" id="SSF52402">
    <property type="entry name" value="Adenine nucleotide alpha hydrolases-like"/>
    <property type="match status" value="1"/>
</dbReference>
<evidence type="ECO:0000256" key="7">
    <source>
        <dbReference type="ARBA" id="ARBA00048741"/>
    </source>
</evidence>
<dbReference type="RefSeq" id="WP_111295327.1">
    <property type="nucleotide sequence ID" value="NZ_QKZV01000005.1"/>
</dbReference>
<dbReference type="Gene3D" id="3.40.50.620">
    <property type="entry name" value="HUPs"/>
    <property type="match status" value="1"/>
</dbReference>
<dbReference type="InterPro" id="IPR033738">
    <property type="entry name" value="AsnB_N"/>
</dbReference>
<feature type="active site" description="For GATase activity" evidence="8">
    <location>
        <position position="2"/>
    </location>
</feature>